<dbReference type="OMA" id="PEDQWID"/>
<evidence type="ECO:0000256" key="1">
    <source>
        <dbReference type="SAM" id="MobiDB-lite"/>
    </source>
</evidence>
<feature type="compositionally biased region" description="Polar residues" evidence="1">
    <location>
        <begin position="1"/>
        <end position="16"/>
    </location>
</feature>
<feature type="region of interest" description="Disordered" evidence="1">
    <location>
        <begin position="73"/>
        <end position="97"/>
    </location>
</feature>
<dbReference type="PANTHER" id="PTHR37175">
    <property type="entry name" value="BNAA08G28800D PROTEIN"/>
    <property type="match status" value="1"/>
</dbReference>
<reference evidence="3" key="1">
    <citation type="journal article" date="2015" name="Nat. Plants">
        <title>Genome expansion of Arabis alpina linked with retrotransposition and reduced symmetric DNA methylation.</title>
        <authorList>
            <person name="Willing E.M."/>
            <person name="Rawat V."/>
            <person name="Mandakova T."/>
            <person name="Maumus F."/>
            <person name="James G.V."/>
            <person name="Nordstroem K.J."/>
            <person name="Becker C."/>
            <person name="Warthmann N."/>
            <person name="Chica C."/>
            <person name="Szarzynska B."/>
            <person name="Zytnicki M."/>
            <person name="Albani M.C."/>
            <person name="Kiefer C."/>
            <person name="Bergonzi S."/>
            <person name="Castaings L."/>
            <person name="Mateos J.L."/>
            <person name="Berns M.C."/>
            <person name="Bujdoso N."/>
            <person name="Piofczyk T."/>
            <person name="de Lorenzo L."/>
            <person name="Barrero-Sicilia C."/>
            <person name="Mateos I."/>
            <person name="Piednoel M."/>
            <person name="Hagmann J."/>
            <person name="Chen-Min-Tao R."/>
            <person name="Iglesias-Fernandez R."/>
            <person name="Schuster S.C."/>
            <person name="Alonso-Blanco C."/>
            <person name="Roudier F."/>
            <person name="Carbonero P."/>
            <person name="Paz-Ares J."/>
            <person name="Davis S.J."/>
            <person name="Pecinka A."/>
            <person name="Quesneville H."/>
            <person name="Colot V."/>
            <person name="Lysak M.A."/>
            <person name="Weigel D."/>
            <person name="Coupland G."/>
            <person name="Schneeberger K."/>
        </authorList>
    </citation>
    <scope>NUCLEOTIDE SEQUENCE [LARGE SCALE GENOMIC DNA]</scope>
    <source>
        <strain evidence="3">cv. Pajares</strain>
    </source>
</reference>
<feature type="region of interest" description="Disordered" evidence="1">
    <location>
        <begin position="1"/>
        <end position="56"/>
    </location>
</feature>
<feature type="compositionally biased region" description="Acidic residues" evidence="1">
    <location>
        <begin position="31"/>
        <end position="40"/>
    </location>
</feature>
<dbReference type="AlphaFoldDB" id="A0A087HLL7"/>
<dbReference type="Proteomes" id="UP000029120">
    <property type="component" value="Chromosome 1"/>
</dbReference>
<name>A0A087HLL7_ARAAL</name>
<accession>A0A087HLL7</accession>
<feature type="compositionally biased region" description="Acidic residues" evidence="1">
    <location>
        <begin position="82"/>
        <end position="95"/>
    </location>
</feature>
<evidence type="ECO:0000313" key="3">
    <source>
        <dbReference type="Proteomes" id="UP000029120"/>
    </source>
</evidence>
<proteinExistence type="predicted"/>
<dbReference type="OrthoDB" id="1933769at2759"/>
<evidence type="ECO:0000313" key="2">
    <source>
        <dbReference type="EMBL" id="KFK43019.1"/>
    </source>
</evidence>
<dbReference type="EMBL" id="CM002869">
    <property type="protein sequence ID" value="KFK43019.1"/>
    <property type="molecule type" value="Genomic_DNA"/>
</dbReference>
<sequence length="156" mass="17551">MEENNAGSDSDTNSVDDAQDYYEPISAIDLDAGDDEEEDNFCPISEDGFNNGLSNGHCMIPETEERLSSISINGHVDHKSESEEEDAETETETEESEIRVAFEEDESRRRSALRVENAAQVMEAMRAISFPGNAPDWASEDRWVDQLRRLRSTTQN</sequence>
<organism evidence="2 3">
    <name type="scientific">Arabis alpina</name>
    <name type="common">Alpine rock-cress</name>
    <dbReference type="NCBI Taxonomy" id="50452"/>
    <lineage>
        <taxon>Eukaryota</taxon>
        <taxon>Viridiplantae</taxon>
        <taxon>Streptophyta</taxon>
        <taxon>Embryophyta</taxon>
        <taxon>Tracheophyta</taxon>
        <taxon>Spermatophyta</taxon>
        <taxon>Magnoliopsida</taxon>
        <taxon>eudicotyledons</taxon>
        <taxon>Gunneridae</taxon>
        <taxon>Pentapetalae</taxon>
        <taxon>rosids</taxon>
        <taxon>malvids</taxon>
        <taxon>Brassicales</taxon>
        <taxon>Brassicaceae</taxon>
        <taxon>Arabideae</taxon>
        <taxon>Arabis</taxon>
    </lineage>
</organism>
<keyword evidence="3" id="KW-1185">Reference proteome</keyword>
<dbReference type="PANTHER" id="PTHR37175:SF1">
    <property type="entry name" value="CONSTANS-LIKE PROTEIN-RELATED"/>
    <property type="match status" value="1"/>
</dbReference>
<gene>
    <name evidence="2" type="ordered locus">AALP_Aa1g068400</name>
</gene>
<dbReference type="eggNOG" id="KOG0760">
    <property type="taxonomic scope" value="Eukaryota"/>
</dbReference>
<dbReference type="Gramene" id="KFK43019">
    <property type="protein sequence ID" value="KFK43019"/>
    <property type="gene ID" value="AALP_AA1G068400"/>
</dbReference>
<protein>
    <submittedName>
        <fullName evidence="2">Uncharacterized protein</fullName>
    </submittedName>
</protein>